<comment type="caution">
    <text evidence="1">The sequence shown here is derived from an EMBL/GenBank/DDBJ whole genome shotgun (WGS) entry which is preliminary data.</text>
</comment>
<keyword evidence="2" id="KW-1185">Reference proteome</keyword>
<protein>
    <submittedName>
        <fullName evidence="1">Unnamed protein product</fullName>
    </submittedName>
</protein>
<organism evidence="1 2">
    <name type="scientific">Ambrosiozyma monospora</name>
    <name type="common">Yeast</name>
    <name type="synonym">Endomycopsis monosporus</name>
    <dbReference type="NCBI Taxonomy" id="43982"/>
    <lineage>
        <taxon>Eukaryota</taxon>
        <taxon>Fungi</taxon>
        <taxon>Dikarya</taxon>
        <taxon>Ascomycota</taxon>
        <taxon>Saccharomycotina</taxon>
        <taxon>Pichiomycetes</taxon>
        <taxon>Pichiales</taxon>
        <taxon>Pichiaceae</taxon>
        <taxon>Ambrosiozyma</taxon>
    </lineage>
</organism>
<proteinExistence type="predicted"/>
<name>A0ACB5U6H1_AMBMO</name>
<evidence type="ECO:0000313" key="2">
    <source>
        <dbReference type="Proteomes" id="UP001165064"/>
    </source>
</evidence>
<evidence type="ECO:0000313" key="1">
    <source>
        <dbReference type="EMBL" id="GMF01328.1"/>
    </source>
</evidence>
<reference evidence="1" key="1">
    <citation type="submission" date="2023-04" db="EMBL/GenBank/DDBJ databases">
        <title>Ambrosiozyma monospora NBRC 10751.</title>
        <authorList>
            <person name="Ichikawa N."/>
            <person name="Sato H."/>
            <person name="Tonouchi N."/>
        </authorList>
    </citation>
    <scope>NUCLEOTIDE SEQUENCE</scope>
    <source>
        <strain evidence="1">NBRC 10751</strain>
    </source>
</reference>
<sequence length="155" mass="16979">MSPHLAQTHFRSPSDTSSIGGRSPSREGASPLFKNTIRRNPSTKRYPPPGVTFQHQQLQHSIGNPSTVPQSLVPDLSSDVSEFYRNSIISNDDILIRSVSISRHSSMSRKSSLRRSSSRRHSNSNVAPIGNGNEPSLRGAQAKKHSEPATNLIDL</sequence>
<accession>A0ACB5U6H1</accession>
<gene>
    <name evidence="1" type="ORF">Amon02_001122700</name>
</gene>
<dbReference type="Proteomes" id="UP001165064">
    <property type="component" value="Unassembled WGS sequence"/>
</dbReference>
<dbReference type="EMBL" id="BSXS01011817">
    <property type="protein sequence ID" value="GMF01328.1"/>
    <property type="molecule type" value="Genomic_DNA"/>
</dbReference>